<evidence type="ECO:0000259" key="3">
    <source>
        <dbReference type="Pfam" id="PF01171"/>
    </source>
</evidence>
<dbReference type="AlphaFoldDB" id="Q7MR20"/>
<dbReference type="InterPro" id="IPR035107">
    <property type="entry name" value="tRNA_thiolation_TtcA_Ctu1"/>
</dbReference>
<dbReference type="PIRSF" id="PIRSF004976">
    <property type="entry name" value="ATPase_YdaO"/>
    <property type="match status" value="1"/>
</dbReference>
<proteinExistence type="predicted"/>
<dbReference type="InterPro" id="IPR014729">
    <property type="entry name" value="Rossmann-like_a/b/a_fold"/>
</dbReference>
<dbReference type="Gene3D" id="3.40.50.620">
    <property type="entry name" value="HUPs"/>
    <property type="match status" value="1"/>
</dbReference>
<evidence type="ECO:0000313" key="4">
    <source>
        <dbReference type="EMBL" id="CAE10811.1"/>
    </source>
</evidence>
<dbReference type="eggNOG" id="COG0037">
    <property type="taxonomic scope" value="Bacteria"/>
</dbReference>
<dbReference type="STRING" id="273121.WS1792"/>
<organism evidence="5">
    <name type="scientific">Wolinella succinogenes (strain ATCC 29543 / DSM 1740 / CCUG 13145 / JCM 31913 / LMG 7466 / NCTC 11488 / FDC 602W)</name>
    <name type="common">Vibrio succinogenes</name>
    <dbReference type="NCBI Taxonomy" id="273121"/>
    <lineage>
        <taxon>Bacteria</taxon>
        <taxon>Pseudomonadati</taxon>
        <taxon>Campylobacterota</taxon>
        <taxon>Epsilonproteobacteria</taxon>
        <taxon>Campylobacterales</taxon>
        <taxon>Helicobacteraceae</taxon>
        <taxon>Wolinella</taxon>
    </lineage>
</organism>
<dbReference type="Proteomes" id="UP000000422">
    <property type="component" value="Chromosome"/>
</dbReference>
<gene>
    <name evidence="4" type="ordered locus">WS1792</name>
</gene>
<reference evidence="4 5" key="1">
    <citation type="journal article" date="2003" name="Proc. Natl. Acad. Sci. U.S.A.">
        <title>Complete genome sequence and analysis of Wolinella succinogenes.</title>
        <authorList>
            <person name="Baar C."/>
            <person name="Eppinger M."/>
            <person name="Raddatz G."/>
            <person name="Simon JM."/>
            <person name="Lanz C."/>
            <person name="Klimmek O."/>
            <person name="Nandakumar R."/>
            <person name="Gross R."/>
            <person name="Rosinus A."/>
            <person name="Keller H."/>
            <person name="Jagtap P."/>
            <person name="Linke B."/>
            <person name="Meyer F."/>
            <person name="Lederer H."/>
            <person name="Schuster S.C."/>
        </authorList>
    </citation>
    <scope>NUCLEOTIDE SEQUENCE [LARGE SCALE GENOMIC DNA]</scope>
    <source>
        <strain evidence="5">ATCC 29543 / DSM 1740 / CCUG 13145 / JCM 31913 / LMG 7466 / NCTC 11488 / FDC 602W</strain>
    </source>
</reference>
<evidence type="ECO:0000256" key="2">
    <source>
        <dbReference type="PIRSR" id="PIRSR004976-51"/>
    </source>
</evidence>
<keyword evidence="2" id="KW-0067">ATP-binding</keyword>
<feature type="binding site" evidence="2">
    <location>
        <position position="138"/>
    </location>
    <ligand>
        <name>ATP</name>
        <dbReference type="ChEBI" id="CHEBI:30616"/>
    </ligand>
</feature>
<dbReference type="KEGG" id="wsu:WS1792"/>
<dbReference type="EMBL" id="BX571661">
    <property type="protein sequence ID" value="CAE10811.1"/>
    <property type="molecule type" value="Genomic_DNA"/>
</dbReference>
<dbReference type="HOGENOM" id="CLU_026481_5_1_7"/>
<feature type="binding site" evidence="2">
    <location>
        <position position="63"/>
    </location>
    <ligand>
        <name>ATP</name>
        <dbReference type="ChEBI" id="CHEBI:30616"/>
    </ligand>
</feature>
<evidence type="ECO:0000313" key="5">
    <source>
        <dbReference type="Proteomes" id="UP000000422"/>
    </source>
</evidence>
<keyword evidence="2" id="KW-0547">Nucleotide-binding</keyword>
<dbReference type="GO" id="GO:0008033">
    <property type="term" value="P:tRNA processing"/>
    <property type="evidence" value="ECO:0007669"/>
    <property type="project" value="InterPro"/>
</dbReference>
<dbReference type="Pfam" id="PF01171">
    <property type="entry name" value="ATP_bind_3"/>
    <property type="match status" value="1"/>
</dbReference>
<feature type="binding site" evidence="2">
    <location>
        <position position="37"/>
    </location>
    <ligand>
        <name>ATP</name>
        <dbReference type="ChEBI" id="CHEBI:30616"/>
    </ligand>
</feature>
<dbReference type="SUPFAM" id="SSF52402">
    <property type="entry name" value="Adenine nucleotide alpha hydrolases-like"/>
    <property type="match status" value="1"/>
</dbReference>
<dbReference type="GO" id="GO:0016740">
    <property type="term" value="F:transferase activity"/>
    <property type="evidence" value="ECO:0007669"/>
    <property type="project" value="UniProtKB-KW"/>
</dbReference>
<dbReference type="GO" id="GO:0005524">
    <property type="term" value="F:ATP binding"/>
    <property type="evidence" value="ECO:0007669"/>
    <property type="project" value="UniProtKB-KW"/>
</dbReference>
<dbReference type="RefSeq" id="WP_011139594.1">
    <property type="nucleotide sequence ID" value="NC_005090.1"/>
</dbReference>
<keyword evidence="1" id="KW-0808">Transferase</keyword>
<name>Q7MR20_WOLSU</name>
<protein>
    <recommendedName>
        <fullName evidence="3">tRNA(Ile)-lysidine/2-thiocytidine synthase N-terminal domain-containing protein</fullName>
    </recommendedName>
</protein>
<dbReference type="InterPro" id="IPR011063">
    <property type="entry name" value="TilS/TtcA_N"/>
</dbReference>
<dbReference type="PANTHER" id="PTHR43686">
    <property type="entry name" value="SULFURTRANSFERASE-RELATED"/>
    <property type="match status" value="1"/>
</dbReference>
<evidence type="ECO:0000256" key="1">
    <source>
        <dbReference type="ARBA" id="ARBA00022679"/>
    </source>
</evidence>
<dbReference type="CDD" id="cd24138">
    <property type="entry name" value="TtcA-like"/>
    <property type="match status" value="1"/>
</dbReference>
<feature type="domain" description="tRNA(Ile)-lysidine/2-thiocytidine synthase N-terminal" evidence="3">
    <location>
        <begin position="28"/>
        <end position="189"/>
    </location>
</feature>
<sequence>MVEISKRIISTFGKTNAHFKLITENDRVLVGLSGGKDSLLLATLLARLARHAPFKFEFKALTVDYGIGEDFSYLQNYCAENGIPHEVFKTNIMEVMQEKRRENSSYCSFCSRLRRGALYSKALEGGYNKLALGHHLDDAAESFFMNFSYNGAIRSMPPIYRAYNGLWVIRPLIWLRERQMVDFVLKNNLQTPLCNCPAQHDKPPFAREQTKKMLQKMEQENPDFFVSLKSAFERVHAESFMDERFLER</sequence>
<dbReference type="PANTHER" id="PTHR43686:SF1">
    <property type="entry name" value="AMINOTRAN_5 DOMAIN-CONTAINING PROTEIN"/>
    <property type="match status" value="1"/>
</dbReference>
<accession>Q7MR20</accession>
<feature type="binding site" evidence="2">
    <location>
        <position position="133"/>
    </location>
    <ligand>
        <name>ATP</name>
        <dbReference type="ChEBI" id="CHEBI:30616"/>
    </ligand>
</feature>
<keyword evidence="5" id="KW-1185">Reference proteome</keyword>
<feature type="binding site" evidence="2">
    <location>
        <begin position="31"/>
        <end position="33"/>
    </location>
    <ligand>
        <name>ATP</name>
        <dbReference type="ChEBI" id="CHEBI:30616"/>
    </ligand>
</feature>